<dbReference type="EMBL" id="AFRZ01000001">
    <property type="protein sequence ID" value="EHP29683.1"/>
    <property type="molecule type" value="Genomic_DNA"/>
</dbReference>
<organism evidence="2 3">
    <name type="scientific">Sulfurimonas gotlandica (strain DSM 19862 / JCM 16533 / GD1)</name>
    <dbReference type="NCBI Taxonomy" id="929558"/>
    <lineage>
        <taxon>Bacteria</taxon>
        <taxon>Pseudomonadati</taxon>
        <taxon>Campylobacterota</taxon>
        <taxon>Epsilonproteobacteria</taxon>
        <taxon>Campylobacterales</taxon>
        <taxon>Sulfurimonadaceae</taxon>
        <taxon>Sulfurimonas</taxon>
    </lineage>
</organism>
<comment type="caution">
    <text evidence="2">The sequence shown here is derived from an EMBL/GenBank/DDBJ whole genome shotgun (WGS) entry which is preliminary data.</text>
</comment>
<dbReference type="RefSeq" id="WP_008336103.1">
    <property type="nucleotide sequence ID" value="NZ_AFRZ01000001.1"/>
</dbReference>
<dbReference type="AlphaFoldDB" id="B6BGQ2"/>
<evidence type="ECO:0000313" key="2">
    <source>
        <dbReference type="EMBL" id="EHP29683.1"/>
    </source>
</evidence>
<evidence type="ECO:0000313" key="3">
    <source>
        <dbReference type="Proteomes" id="UP000006431"/>
    </source>
</evidence>
<dbReference type="Gene3D" id="3.30.310.70">
    <property type="entry name" value="TT1751-like domain"/>
    <property type="match status" value="2"/>
</dbReference>
<dbReference type="InterPro" id="IPR035923">
    <property type="entry name" value="TT1751-like_sf"/>
</dbReference>
<dbReference type="OrthoDB" id="5333064at2"/>
<protein>
    <submittedName>
        <fullName evidence="2">Protein containing DUF302</fullName>
    </submittedName>
</protein>
<dbReference type="Proteomes" id="UP000006431">
    <property type="component" value="Unassembled WGS sequence"/>
</dbReference>
<accession>B6BGQ2</accession>
<name>B6BGQ2_SULGG</name>
<dbReference type="PATRIC" id="fig|929558.5.peg.1151"/>
<keyword evidence="3" id="KW-1185">Reference proteome</keyword>
<dbReference type="HOGENOM" id="CLU_077421_0_0_7"/>
<gene>
    <name evidence="2" type="ORF">SMGD1_1159</name>
</gene>
<feature type="signal peptide" evidence="1">
    <location>
        <begin position="1"/>
        <end position="22"/>
    </location>
</feature>
<reference evidence="2 3" key="1">
    <citation type="journal article" date="2012" name="Proc. Natl. Acad. Sci. U.S.A.">
        <title>Genome and physiology of a model Epsilonproteobacterium responsible for sulfide detoxification in marine oxygen depletion zones.</title>
        <authorList>
            <person name="Grote J."/>
            <person name="Schott T."/>
            <person name="Bruckner C.G."/>
            <person name="Glockner F.O."/>
            <person name="Jost G."/>
            <person name="Teeling H."/>
            <person name="Labrenz M."/>
            <person name="Jurgens K."/>
        </authorList>
    </citation>
    <scope>NUCLEOTIDE SEQUENCE [LARGE SCALE GENOMIC DNA]</scope>
    <source>
        <strain evidence="2 3">GD1</strain>
    </source>
</reference>
<dbReference type="eggNOG" id="COG3439">
    <property type="taxonomic scope" value="Bacteria"/>
</dbReference>
<proteinExistence type="predicted"/>
<sequence length="312" mass="34168">MKSIIKGLVTALMLVTGVAASAAQDIQIYTADNSKGKITGATIQKAFADSGFLISGNNDMNVAFKSKFQKTNHKMYHLFTLYKKDLVLELVKISPKAALFAPLSMSIYMKKDSNDISISSISLDGMAKVTGIPASNKHMIEYSNLVRATLAKALPNGHFEKTSYKIGTPKGELITSFTAEMEAQGDAVEDELEGLQTELEGSLETAGFVIAGFNKLGDEFAEAGYNKYDFFDAYSICKLPVIFEVAKTHPEAGAFAPCTFYMYKEKGATEVQMAYPSVYNWISSLDIEDEPSIKVLEDAQKTMVRVVKEVTE</sequence>
<feature type="chain" id="PRO_5002842962" evidence="1">
    <location>
        <begin position="23"/>
        <end position="312"/>
    </location>
</feature>
<accession>H1FYY8</accession>
<evidence type="ECO:0000256" key="1">
    <source>
        <dbReference type="SAM" id="SignalP"/>
    </source>
</evidence>
<dbReference type="SUPFAM" id="SSF103247">
    <property type="entry name" value="TT1751-like"/>
    <property type="match status" value="2"/>
</dbReference>
<keyword evidence="1" id="KW-0732">Signal</keyword>
<dbReference type="STRING" id="929558.SMGD1_1159"/>